<gene>
    <name evidence="2" type="ORF">NDU88_004673</name>
</gene>
<evidence type="ECO:0000313" key="2">
    <source>
        <dbReference type="EMBL" id="KAJ1195393.1"/>
    </source>
</evidence>
<keyword evidence="3" id="KW-1185">Reference proteome</keyword>
<feature type="region of interest" description="Disordered" evidence="1">
    <location>
        <begin position="30"/>
        <end position="79"/>
    </location>
</feature>
<evidence type="ECO:0000313" key="3">
    <source>
        <dbReference type="Proteomes" id="UP001066276"/>
    </source>
</evidence>
<evidence type="ECO:0000256" key="1">
    <source>
        <dbReference type="SAM" id="MobiDB-lite"/>
    </source>
</evidence>
<dbReference type="AlphaFoldDB" id="A0AAV7V1T8"/>
<dbReference type="EMBL" id="JANPWB010000004">
    <property type="protein sequence ID" value="KAJ1195393.1"/>
    <property type="molecule type" value="Genomic_DNA"/>
</dbReference>
<sequence>MTRPNAGEDATGITRYYSHLPSSAALDPPDSVICGPLRPRGRTRTKAWRESKGRMKRSAALKHRNHPAQHHQKKNCISV</sequence>
<accession>A0AAV7V1T8</accession>
<proteinExistence type="predicted"/>
<reference evidence="2" key="1">
    <citation type="journal article" date="2022" name="bioRxiv">
        <title>Sequencing and chromosome-scale assembly of the giantPleurodeles waltlgenome.</title>
        <authorList>
            <person name="Brown T."/>
            <person name="Elewa A."/>
            <person name="Iarovenko S."/>
            <person name="Subramanian E."/>
            <person name="Araus A.J."/>
            <person name="Petzold A."/>
            <person name="Susuki M."/>
            <person name="Suzuki K.-i.T."/>
            <person name="Hayashi T."/>
            <person name="Toyoda A."/>
            <person name="Oliveira C."/>
            <person name="Osipova E."/>
            <person name="Leigh N.D."/>
            <person name="Simon A."/>
            <person name="Yun M.H."/>
        </authorList>
    </citation>
    <scope>NUCLEOTIDE SEQUENCE</scope>
    <source>
        <strain evidence="2">20211129_DDA</strain>
        <tissue evidence="2">Liver</tissue>
    </source>
</reference>
<protein>
    <submittedName>
        <fullName evidence="2">Uncharacterized protein</fullName>
    </submittedName>
</protein>
<feature type="compositionally biased region" description="Basic residues" evidence="1">
    <location>
        <begin position="54"/>
        <end position="79"/>
    </location>
</feature>
<name>A0AAV7V1T8_PLEWA</name>
<dbReference type="Proteomes" id="UP001066276">
    <property type="component" value="Chromosome 2_2"/>
</dbReference>
<comment type="caution">
    <text evidence="2">The sequence shown here is derived from an EMBL/GenBank/DDBJ whole genome shotgun (WGS) entry which is preliminary data.</text>
</comment>
<organism evidence="2 3">
    <name type="scientific">Pleurodeles waltl</name>
    <name type="common">Iberian ribbed newt</name>
    <dbReference type="NCBI Taxonomy" id="8319"/>
    <lineage>
        <taxon>Eukaryota</taxon>
        <taxon>Metazoa</taxon>
        <taxon>Chordata</taxon>
        <taxon>Craniata</taxon>
        <taxon>Vertebrata</taxon>
        <taxon>Euteleostomi</taxon>
        <taxon>Amphibia</taxon>
        <taxon>Batrachia</taxon>
        <taxon>Caudata</taxon>
        <taxon>Salamandroidea</taxon>
        <taxon>Salamandridae</taxon>
        <taxon>Pleurodelinae</taxon>
        <taxon>Pleurodeles</taxon>
    </lineage>
</organism>